<dbReference type="GO" id="GO:0000976">
    <property type="term" value="F:transcription cis-regulatory region binding"/>
    <property type="evidence" value="ECO:0007669"/>
    <property type="project" value="TreeGrafter"/>
</dbReference>
<keyword evidence="1" id="KW-0805">Transcription regulation</keyword>
<evidence type="ECO:0000259" key="5">
    <source>
        <dbReference type="PROSITE" id="PS50977"/>
    </source>
</evidence>
<dbReference type="STRING" id="644548.SCNU_05466"/>
<feature type="DNA-binding region" description="H-T-H motif" evidence="4">
    <location>
        <begin position="35"/>
        <end position="54"/>
    </location>
</feature>
<accession>F1YGX5</accession>
<dbReference type="InterPro" id="IPR009057">
    <property type="entry name" value="Homeodomain-like_sf"/>
</dbReference>
<evidence type="ECO:0000313" key="6">
    <source>
        <dbReference type="EMBL" id="EGD56273.1"/>
    </source>
</evidence>
<protein>
    <submittedName>
        <fullName evidence="6">Transcriptional regulator</fullName>
    </submittedName>
</protein>
<keyword evidence="7" id="KW-1185">Reference proteome</keyword>
<dbReference type="PRINTS" id="PR00455">
    <property type="entry name" value="HTHTETR"/>
</dbReference>
<dbReference type="Gene3D" id="1.10.357.10">
    <property type="entry name" value="Tetracycline Repressor, domain 2"/>
    <property type="match status" value="1"/>
</dbReference>
<name>F1YGX5_9ACTN</name>
<dbReference type="EMBL" id="AEUD01000003">
    <property type="protein sequence ID" value="EGD56273.1"/>
    <property type="molecule type" value="Genomic_DNA"/>
</dbReference>
<dbReference type="SUPFAM" id="SSF46689">
    <property type="entry name" value="Homeodomain-like"/>
    <property type="match status" value="1"/>
</dbReference>
<comment type="caution">
    <text evidence="6">The sequence shown here is derived from an EMBL/GenBank/DDBJ whole genome shotgun (WGS) entry which is preliminary data.</text>
</comment>
<dbReference type="eggNOG" id="COG1309">
    <property type="taxonomic scope" value="Bacteria"/>
</dbReference>
<evidence type="ECO:0000313" key="7">
    <source>
        <dbReference type="Proteomes" id="UP000035065"/>
    </source>
</evidence>
<evidence type="ECO:0000256" key="1">
    <source>
        <dbReference type="ARBA" id="ARBA00023015"/>
    </source>
</evidence>
<feature type="domain" description="HTH tetR-type" evidence="5">
    <location>
        <begin position="12"/>
        <end position="72"/>
    </location>
</feature>
<dbReference type="Pfam" id="PF00440">
    <property type="entry name" value="TetR_N"/>
    <property type="match status" value="1"/>
</dbReference>
<dbReference type="PROSITE" id="PS01081">
    <property type="entry name" value="HTH_TETR_1"/>
    <property type="match status" value="1"/>
</dbReference>
<dbReference type="PANTHER" id="PTHR30055">
    <property type="entry name" value="HTH-TYPE TRANSCRIPTIONAL REGULATOR RUTR"/>
    <property type="match status" value="1"/>
</dbReference>
<dbReference type="OrthoDB" id="8220622at2"/>
<organism evidence="6 7">
    <name type="scientific">Gordonia neofelifaecis NRRL B-59395</name>
    <dbReference type="NCBI Taxonomy" id="644548"/>
    <lineage>
        <taxon>Bacteria</taxon>
        <taxon>Bacillati</taxon>
        <taxon>Actinomycetota</taxon>
        <taxon>Actinomycetes</taxon>
        <taxon>Mycobacteriales</taxon>
        <taxon>Gordoniaceae</taxon>
        <taxon>Gordonia</taxon>
    </lineage>
</organism>
<keyword evidence="3" id="KW-0804">Transcription</keyword>
<proteinExistence type="predicted"/>
<dbReference type="PANTHER" id="PTHR30055:SF234">
    <property type="entry name" value="HTH-TYPE TRANSCRIPTIONAL REGULATOR BETI"/>
    <property type="match status" value="1"/>
</dbReference>
<dbReference type="RefSeq" id="WP_009678349.1">
    <property type="nucleotide sequence ID" value="NZ_AEUD01000003.1"/>
</dbReference>
<dbReference type="PROSITE" id="PS50977">
    <property type="entry name" value="HTH_TETR_2"/>
    <property type="match status" value="1"/>
</dbReference>
<keyword evidence="2 4" id="KW-0238">DNA-binding</keyword>
<dbReference type="InterPro" id="IPR001647">
    <property type="entry name" value="HTH_TetR"/>
</dbReference>
<evidence type="ECO:0000256" key="4">
    <source>
        <dbReference type="PROSITE-ProRule" id="PRU00335"/>
    </source>
</evidence>
<dbReference type="AlphaFoldDB" id="F1YGX5"/>
<sequence length="192" mass="21124">MNGDNQARTSKERDTDKIVDAALELYAERGPSRVSLRQVAQHAGVNYGLIHQYVGSKDQLLELVFTRLSETWADAFSAADGTESAVAVLLRPKSDAYVRLLAHLILEGRDPGEFFKAPPALRELVRRLEDGGDEDARLQAAVLTCMSMGWGLFGPHVKDLADLSDSEGDVDAEAYAYLRRVFADRRASNATN</sequence>
<dbReference type="InterPro" id="IPR023772">
    <property type="entry name" value="DNA-bd_HTH_TetR-type_CS"/>
</dbReference>
<dbReference type="InterPro" id="IPR050109">
    <property type="entry name" value="HTH-type_TetR-like_transc_reg"/>
</dbReference>
<dbReference type="Proteomes" id="UP000035065">
    <property type="component" value="Unassembled WGS sequence"/>
</dbReference>
<dbReference type="GO" id="GO:0003700">
    <property type="term" value="F:DNA-binding transcription factor activity"/>
    <property type="evidence" value="ECO:0007669"/>
    <property type="project" value="TreeGrafter"/>
</dbReference>
<reference evidence="6 7" key="1">
    <citation type="journal article" date="2011" name="J. Bacteriol.">
        <title>Draft Genome Sequence of Gordonia neofelifaecis NRRL B-59395, a Cholesterol-Degrading Actinomycete.</title>
        <authorList>
            <person name="Ge F."/>
            <person name="Li W."/>
            <person name="Chen G."/>
            <person name="Liu Y."/>
            <person name="Zhang G."/>
            <person name="Yong B."/>
            <person name="Wang Q."/>
            <person name="Wang N."/>
            <person name="Huang Z."/>
            <person name="Li W."/>
            <person name="Wang J."/>
            <person name="Wu C."/>
            <person name="Xie Q."/>
            <person name="Liu G."/>
        </authorList>
    </citation>
    <scope>NUCLEOTIDE SEQUENCE [LARGE SCALE GENOMIC DNA]</scope>
    <source>
        <strain evidence="6 7">NRRL B-59395</strain>
    </source>
</reference>
<gene>
    <name evidence="6" type="ORF">SCNU_05466</name>
</gene>
<evidence type="ECO:0000256" key="3">
    <source>
        <dbReference type="ARBA" id="ARBA00023163"/>
    </source>
</evidence>
<evidence type="ECO:0000256" key="2">
    <source>
        <dbReference type="ARBA" id="ARBA00023125"/>
    </source>
</evidence>